<dbReference type="InterPro" id="IPR011990">
    <property type="entry name" value="TPR-like_helical_dom_sf"/>
</dbReference>
<dbReference type="PANTHER" id="PTHR10098:SF108">
    <property type="entry name" value="TETRATRICOPEPTIDE REPEAT PROTEIN 28"/>
    <property type="match status" value="1"/>
</dbReference>
<gene>
    <name evidence="2" type="ORF">CWATWH0401_400</name>
</gene>
<dbReference type="PANTHER" id="PTHR10098">
    <property type="entry name" value="RAPSYN-RELATED"/>
    <property type="match status" value="1"/>
</dbReference>
<reference evidence="2 3" key="1">
    <citation type="submission" date="2013-01" db="EMBL/GenBank/DDBJ databases">
        <authorList>
            <person name="Bench S."/>
        </authorList>
    </citation>
    <scope>NUCLEOTIDE SEQUENCE [LARGE SCALE GENOMIC DNA]</scope>
    <source>
        <strain evidence="2 3">WH 0401</strain>
    </source>
</reference>
<comment type="caution">
    <text evidence="2">The sequence shown here is derived from an EMBL/GenBank/DDBJ whole genome shotgun (WGS) entry which is preliminary data.</text>
</comment>
<name>T2J5R5_CROWT</name>
<organism evidence="2 3">
    <name type="scientific">Crocosphaera watsonii WH 0401</name>
    <dbReference type="NCBI Taxonomy" id="555881"/>
    <lineage>
        <taxon>Bacteria</taxon>
        <taxon>Bacillati</taxon>
        <taxon>Cyanobacteriota</taxon>
        <taxon>Cyanophyceae</taxon>
        <taxon>Oscillatoriophycideae</taxon>
        <taxon>Chroococcales</taxon>
        <taxon>Aphanothecaceae</taxon>
        <taxon>Crocosphaera</taxon>
    </lineage>
</organism>
<dbReference type="AlphaFoldDB" id="T2J5R5"/>
<protein>
    <submittedName>
        <fullName evidence="2">Tetratricopeptide TPR_2</fullName>
    </submittedName>
</protein>
<dbReference type="SMART" id="SM00028">
    <property type="entry name" value="TPR"/>
    <property type="match status" value="2"/>
</dbReference>
<dbReference type="PROSITE" id="PS50005">
    <property type="entry name" value="TPR"/>
    <property type="match status" value="1"/>
</dbReference>
<feature type="repeat" description="TPR" evidence="1">
    <location>
        <begin position="35"/>
        <end position="68"/>
    </location>
</feature>
<dbReference type="EMBL" id="CAQM01000163">
    <property type="protein sequence ID" value="CCQ60565.1"/>
    <property type="molecule type" value="Genomic_DNA"/>
</dbReference>
<sequence>MGSVYNSLGQYEQAREYYQQSLAITREIGDRNGEANSYIGLGNAYYFLGQYEQAREYYQQSLAIFKEIGDKPGEAKALFNVDLCFKKVQ</sequence>
<accession>T2J5R5</accession>
<keyword evidence="1" id="KW-0802">TPR repeat</keyword>
<proteinExistence type="predicted"/>
<dbReference type="PROSITE" id="PS50293">
    <property type="entry name" value="TPR_REGION"/>
    <property type="match status" value="2"/>
</dbReference>
<dbReference type="InterPro" id="IPR019734">
    <property type="entry name" value="TPR_rpt"/>
</dbReference>
<reference evidence="2 3" key="2">
    <citation type="submission" date="2013-09" db="EMBL/GenBank/DDBJ databases">
        <title>Whole genome comparison of six Crocosphaera watsonii strains with differing phenotypes.</title>
        <authorList>
            <person name="Bench S.R."/>
            <person name="Heller P."/>
            <person name="Frank I."/>
            <person name="Arciniega M."/>
            <person name="Shilova I.N."/>
            <person name="Zehr J.P."/>
        </authorList>
    </citation>
    <scope>NUCLEOTIDE SEQUENCE [LARGE SCALE GENOMIC DNA]</scope>
    <source>
        <strain evidence="2 3">WH 0401</strain>
    </source>
</reference>
<dbReference type="Pfam" id="PF13424">
    <property type="entry name" value="TPR_12"/>
    <property type="match status" value="1"/>
</dbReference>
<evidence type="ECO:0000313" key="2">
    <source>
        <dbReference type="EMBL" id="CCQ60565.1"/>
    </source>
</evidence>
<evidence type="ECO:0000313" key="3">
    <source>
        <dbReference type="Proteomes" id="UP000018198"/>
    </source>
</evidence>
<evidence type="ECO:0000256" key="1">
    <source>
        <dbReference type="PROSITE-ProRule" id="PRU00339"/>
    </source>
</evidence>
<dbReference type="Proteomes" id="UP000018198">
    <property type="component" value="Unassembled WGS sequence"/>
</dbReference>
<dbReference type="Gene3D" id="1.25.40.10">
    <property type="entry name" value="Tetratricopeptide repeat domain"/>
    <property type="match status" value="1"/>
</dbReference>
<dbReference type="SUPFAM" id="SSF48452">
    <property type="entry name" value="TPR-like"/>
    <property type="match status" value="1"/>
</dbReference>